<dbReference type="EMBL" id="JARPTX010000048">
    <property type="protein sequence ID" value="MDT2370786.1"/>
    <property type="molecule type" value="Genomic_DNA"/>
</dbReference>
<keyword evidence="1" id="KW-0808">Transferase</keyword>
<dbReference type="AlphaFoldDB" id="A0A132P1T6"/>
<dbReference type="InterPro" id="IPR051471">
    <property type="entry name" value="Bacterial_PTS_sugar_comp"/>
</dbReference>
<dbReference type="PATRIC" id="fig|1352.1358.peg.2952"/>
<reference evidence="3 5" key="1">
    <citation type="submission" date="2016-01" db="EMBL/GenBank/DDBJ databases">
        <title>Molecular Mechanisms for transfer of large genomic segments between Enterococcus faecium strains.</title>
        <authorList>
            <person name="Garcia-Solache M.A."/>
            <person name="Lebreton F."/>
            <person name="Mclaughlin R.E."/>
            <person name="Whiteaker J.D."/>
            <person name="Gilmore M.S."/>
            <person name="Rice L.B."/>
        </authorList>
    </citation>
    <scope>NUCLEOTIDE SEQUENCE [LARGE SCALE GENOMIC DNA]</scope>
    <source>
        <strain evidence="3 5">D344RRF x C68</strain>
    </source>
</reference>
<dbReference type="Gene3D" id="3.40.50.510">
    <property type="entry name" value="Phosphotransferase system, mannose-type IIA component"/>
    <property type="match status" value="1"/>
</dbReference>
<evidence type="ECO:0000259" key="2">
    <source>
        <dbReference type="PROSITE" id="PS51096"/>
    </source>
</evidence>
<reference evidence="4" key="2">
    <citation type="submission" date="2023-03" db="EMBL/GenBank/DDBJ databases">
        <authorList>
            <person name="Shen W."/>
            <person name="Cai J."/>
        </authorList>
    </citation>
    <scope>NUCLEOTIDE SEQUENCE</scope>
    <source>
        <strain evidence="4">B1010-2</strain>
    </source>
</reference>
<sequence length="138" mass="15088">MATIILASHGEFAQGLKQTATMIIGDSVPIHALSAFRDEDESILVQIKKLLATIDIEETYILTDILGGSVNNDMLTIIKEYEGLQLITGMNLPLVISIATYNGKIGESELEKLIRESQQSVIDCRKLLVEQLTGGDDL</sequence>
<dbReference type="EMBL" id="LRHK01000008">
    <property type="protein sequence ID" value="KWX16279.1"/>
    <property type="molecule type" value="Genomic_DNA"/>
</dbReference>
<feature type="domain" description="PTS EIIA type-4" evidence="2">
    <location>
        <begin position="1"/>
        <end position="129"/>
    </location>
</feature>
<dbReference type="PROSITE" id="PS51096">
    <property type="entry name" value="PTS_EIIA_TYPE_4"/>
    <property type="match status" value="1"/>
</dbReference>
<dbReference type="GO" id="GO:0016740">
    <property type="term" value="F:transferase activity"/>
    <property type="evidence" value="ECO:0007669"/>
    <property type="project" value="UniProtKB-KW"/>
</dbReference>
<proteinExistence type="predicted"/>
<evidence type="ECO:0000313" key="4">
    <source>
        <dbReference type="EMBL" id="MDT2370786.1"/>
    </source>
</evidence>
<protein>
    <submittedName>
        <fullName evidence="3">PTS fructose transporter subunit IIA</fullName>
    </submittedName>
</protein>
<comment type="caution">
    <text evidence="3">The sequence shown here is derived from an EMBL/GenBank/DDBJ whole genome shotgun (WGS) entry which is preliminary data.</text>
</comment>
<dbReference type="RefSeq" id="WP_002343823.1">
    <property type="nucleotide sequence ID" value="NZ_BLAC01000002.1"/>
</dbReference>
<dbReference type="GO" id="GO:0009401">
    <property type="term" value="P:phosphoenolpyruvate-dependent sugar phosphotransferase system"/>
    <property type="evidence" value="ECO:0007669"/>
    <property type="project" value="InterPro"/>
</dbReference>
<dbReference type="Pfam" id="PF03610">
    <property type="entry name" value="EIIA-man"/>
    <property type="match status" value="1"/>
</dbReference>
<dbReference type="SUPFAM" id="SSF53062">
    <property type="entry name" value="PTS system fructose IIA component-like"/>
    <property type="match status" value="1"/>
</dbReference>
<evidence type="ECO:0000313" key="5">
    <source>
        <dbReference type="Proteomes" id="UP000070452"/>
    </source>
</evidence>
<accession>A0A132P1T6</accession>
<name>A0A132P1T6_ENTFC</name>
<dbReference type="Proteomes" id="UP000070452">
    <property type="component" value="Unassembled WGS sequence"/>
</dbReference>
<evidence type="ECO:0000256" key="1">
    <source>
        <dbReference type="ARBA" id="ARBA00022679"/>
    </source>
</evidence>
<dbReference type="PANTHER" id="PTHR33799:SF1">
    <property type="entry name" value="PTS SYSTEM MANNOSE-SPECIFIC EIIAB COMPONENT-RELATED"/>
    <property type="match status" value="1"/>
</dbReference>
<organism evidence="3 5">
    <name type="scientific">Enterococcus faecium</name>
    <name type="common">Streptococcus faecium</name>
    <dbReference type="NCBI Taxonomy" id="1352"/>
    <lineage>
        <taxon>Bacteria</taxon>
        <taxon>Bacillati</taxon>
        <taxon>Bacillota</taxon>
        <taxon>Bacilli</taxon>
        <taxon>Lactobacillales</taxon>
        <taxon>Enterococcaceae</taxon>
        <taxon>Enterococcus</taxon>
    </lineage>
</organism>
<dbReference type="InterPro" id="IPR004701">
    <property type="entry name" value="PTS_EIIA_man-typ"/>
</dbReference>
<dbReference type="GO" id="GO:0016020">
    <property type="term" value="C:membrane"/>
    <property type="evidence" value="ECO:0007669"/>
    <property type="project" value="InterPro"/>
</dbReference>
<evidence type="ECO:0000313" key="3">
    <source>
        <dbReference type="EMBL" id="KWX16279.1"/>
    </source>
</evidence>
<dbReference type="InterPro" id="IPR036662">
    <property type="entry name" value="PTS_EIIA_man-typ_sf"/>
</dbReference>
<dbReference type="Proteomes" id="UP001260956">
    <property type="component" value="Unassembled WGS sequence"/>
</dbReference>
<dbReference type="PANTHER" id="PTHR33799">
    <property type="entry name" value="PTS PERMEASE-RELATED-RELATED"/>
    <property type="match status" value="1"/>
</dbReference>
<gene>
    <name evidence="3" type="ORF">AWT83_16190</name>
    <name evidence="4" type="ORF">P6Z85_11650</name>
</gene>